<dbReference type="Pfam" id="PF13188">
    <property type="entry name" value="PAS_8"/>
    <property type="match status" value="1"/>
</dbReference>
<dbReference type="SMART" id="SM00086">
    <property type="entry name" value="PAC"/>
    <property type="match status" value="1"/>
</dbReference>
<dbReference type="EC" id="2.7.13.3" evidence="2"/>
<dbReference type="InterPro" id="IPR052162">
    <property type="entry name" value="Sensor_kinase/Photoreceptor"/>
</dbReference>
<evidence type="ECO:0000256" key="1">
    <source>
        <dbReference type="ARBA" id="ARBA00000085"/>
    </source>
</evidence>
<dbReference type="Gene3D" id="3.30.450.20">
    <property type="entry name" value="PAS domain"/>
    <property type="match status" value="2"/>
</dbReference>
<evidence type="ECO:0000256" key="2">
    <source>
        <dbReference type="ARBA" id="ARBA00012438"/>
    </source>
</evidence>
<feature type="domain" description="PAC" evidence="7">
    <location>
        <begin position="48"/>
        <end position="100"/>
    </location>
</feature>
<dbReference type="InterPro" id="IPR013655">
    <property type="entry name" value="PAS_fold_3"/>
</dbReference>
<dbReference type="PROSITE" id="PS50112">
    <property type="entry name" value="PAS"/>
    <property type="match status" value="2"/>
</dbReference>
<dbReference type="NCBIfam" id="TIGR00229">
    <property type="entry name" value="sensory_box"/>
    <property type="match status" value="2"/>
</dbReference>
<dbReference type="EMBL" id="CP000473">
    <property type="protein sequence ID" value="ABJ83875.1"/>
    <property type="molecule type" value="Genomic_DNA"/>
</dbReference>
<evidence type="ECO:0000313" key="8">
    <source>
        <dbReference type="EMBL" id="ABJ83875.1"/>
    </source>
</evidence>
<dbReference type="SUPFAM" id="SSF55785">
    <property type="entry name" value="PYP-like sensor domain (PAS domain)"/>
    <property type="match status" value="2"/>
</dbReference>
<dbReference type="InterPro" id="IPR001610">
    <property type="entry name" value="PAC"/>
</dbReference>
<evidence type="ECO:0000259" key="6">
    <source>
        <dbReference type="PROSITE" id="PS50112"/>
    </source>
</evidence>
<dbReference type="STRING" id="234267.Acid_2889"/>
<keyword evidence="3" id="KW-0597">Phosphoprotein</keyword>
<evidence type="ECO:0000256" key="4">
    <source>
        <dbReference type="ARBA" id="ARBA00022679"/>
    </source>
</evidence>
<keyword evidence="5" id="KW-0418">Kinase</keyword>
<dbReference type="PANTHER" id="PTHR43304">
    <property type="entry name" value="PHYTOCHROME-LIKE PROTEIN CPH1"/>
    <property type="match status" value="1"/>
</dbReference>
<sequence>MSSGSARLLGYPSGDDRRNSFWTRYVHPEDRERLRTEALDAVQSNEVVRLEHRMNAADGRTLWFRDSLHPVAGPNGNAARLRGVMTDITESRRAQESLAESEERFRKIADAAPVLIWVYDERGRATYVNRQALAFHGRSLEQLRGDGWKELVHPDDRERVEGIVMEAVAS</sequence>
<dbReference type="OrthoDB" id="106028at2"/>
<name>Q023H1_SOLUE</name>
<dbReference type="InterPro" id="IPR000014">
    <property type="entry name" value="PAS"/>
</dbReference>
<dbReference type="HOGENOM" id="CLU_1569683_0_0_0"/>
<keyword evidence="4" id="KW-0808">Transferase</keyword>
<evidence type="ECO:0000256" key="3">
    <source>
        <dbReference type="ARBA" id="ARBA00022553"/>
    </source>
</evidence>
<dbReference type="PROSITE" id="PS50113">
    <property type="entry name" value="PAC"/>
    <property type="match status" value="1"/>
</dbReference>
<dbReference type="InterPro" id="IPR035965">
    <property type="entry name" value="PAS-like_dom_sf"/>
</dbReference>
<dbReference type="SMART" id="SM00091">
    <property type="entry name" value="PAS"/>
    <property type="match status" value="1"/>
</dbReference>
<dbReference type="InterPro" id="IPR000700">
    <property type="entry name" value="PAS-assoc_C"/>
</dbReference>
<dbReference type="AlphaFoldDB" id="Q023H1"/>
<gene>
    <name evidence="8" type="ordered locus">Acid_2889</name>
</gene>
<proteinExistence type="predicted"/>
<organism evidence="8">
    <name type="scientific">Solibacter usitatus (strain Ellin6076)</name>
    <dbReference type="NCBI Taxonomy" id="234267"/>
    <lineage>
        <taxon>Bacteria</taxon>
        <taxon>Pseudomonadati</taxon>
        <taxon>Acidobacteriota</taxon>
        <taxon>Terriglobia</taxon>
        <taxon>Bryobacterales</taxon>
        <taxon>Solibacteraceae</taxon>
        <taxon>Candidatus Solibacter</taxon>
    </lineage>
</organism>
<evidence type="ECO:0000259" key="7">
    <source>
        <dbReference type="PROSITE" id="PS50113"/>
    </source>
</evidence>
<protein>
    <recommendedName>
        <fullName evidence="2">histidine kinase</fullName>
        <ecNumber evidence="2">2.7.13.3</ecNumber>
    </recommendedName>
</protein>
<feature type="domain" description="PAS" evidence="6">
    <location>
        <begin position="101"/>
        <end position="170"/>
    </location>
</feature>
<dbReference type="PANTHER" id="PTHR43304:SF1">
    <property type="entry name" value="PAC DOMAIN-CONTAINING PROTEIN"/>
    <property type="match status" value="1"/>
</dbReference>
<comment type="catalytic activity">
    <reaction evidence="1">
        <text>ATP + protein L-histidine = ADP + protein N-phospho-L-histidine.</text>
        <dbReference type="EC" id="2.7.13.3"/>
    </reaction>
</comment>
<dbReference type="eggNOG" id="COG2202">
    <property type="taxonomic scope" value="Bacteria"/>
</dbReference>
<accession>Q023H1</accession>
<dbReference type="GO" id="GO:0004673">
    <property type="term" value="F:protein histidine kinase activity"/>
    <property type="evidence" value="ECO:0007669"/>
    <property type="project" value="UniProtKB-EC"/>
</dbReference>
<reference evidence="8" key="1">
    <citation type="submission" date="2006-10" db="EMBL/GenBank/DDBJ databases">
        <title>Complete sequence of Solibacter usitatus Ellin6076.</title>
        <authorList>
            <consortium name="US DOE Joint Genome Institute"/>
            <person name="Copeland A."/>
            <person name="Lucas S."/>
            <person name="Lapidus A."/>
            <person name="Barry K."/>
            <person name="Detter J.C."/>
            <person name="Glavina del Rio T."/>
            <person name="Hammon N."/>
            <person name="Israni S."/>
            <person name="Dalin E."/>
            <person name="Tice H."/>
            <person name="Pitluck S."/>
            <person name="Thompson L.S."/>
            <person name="Brettin T."/>
            <person name="Bruce D."/>
            <person name="Han C."/>
            <person name="Tapia R."/>
            <person name="Gilna P."/>
            <person name="Schmutz J."/>
            <person name="Larimer F."/>
            <person name="Land M."/>
            <person name="Hauser L."/>
            <person name="Kyrpides N."/>
            <person name="Mikhailova N."/>
            <person name="Janssen P.H."/>
            <person name="Kuske C.R."/>
            <person name="Richardson P."/>
        </authorList>
    </citation>
    <scope>NUCLEOTIDE SEQUENCE</scope>
    <source>
        <strain evidence="8">Ellin6076</strain>
    </source>
</reference>
<feature type="domain" description="PAS" evidence="6">
    <location>
        <begin position="1"/>
        <end position="45"/>
    </location>
</feature>
<dbReference type="KEGG" id="sus:Acid_2889"/>
<dbReference type="InParanoid" id="Q023H1"/>
<dbReference type="CDD" id="cd00130">
    <property type="entry name" value="PAS"/>
    <property type="match status" value="2"/>
</dbReference>
<dbReference type="Pfam" id="PF08447">
    <property type="entry name" value="PAS_3"/>
    <property type="match status" value="1"/>
</dbReference>
<evidence type="ECO:0000256" key="5">
    <source>
        <dbReference type="ARBA" id="ARBA00022777"/>
    </source>
</evidence>